<keyword evidence="3" id="KW-1185">Reference proteome</keyword>
<feature type="region of interest" description="Disordered" evidence="1">
    <location>
        <begin position="37"/>
        <end position="56"/>
    </location>
</feature>
<evidence type="ECO:0000313" key="2">
    <source>
        <dbReference type="EMBL" id="QNL45533.1"/>
    </source>
</evidence>
<dbReference type="RefSeq" id="WP_187333961.1">
    <property type="nucleotide sequence ID" value="NZ_CP060490.1"/>
</dbReference>
<evidence type="ECO:0000256" key="1">
    <source>
        <dbReference type="SAM" id="MobiDB-lite"/>
    </source>
</evidence>
<sequence>MKAIKKDAVRSLWDRYKYVVLVILAGVALLAWPSGNREKEAPTAAPTAEEPTLEETEERMQSILSKISGVGNLTLMLTLDSTGEKALAQDTELSYSGATEAPEDYQRRSETVVLSESGGGEGAIITKNTCPVYRGALVVCEGGANPEVKLALTQAVAALTGLSSDRITVVKCQ</sequence>
<name>A0A7G9B7K2_9FIRM</name>
<organism evidence="2 3">
    <name type="scientific">Oscillibacter hominis</name>
    <dbReference type="NCBI Taxonomy" id="2763056"/>
    <lineage>
        <taxon>Bacteria</taxon>
        <taxon>Bacillati</taxon>
        <taxon>Bacillota</taxon>
        <taxon>Clostridia</taxon>
        <taxon>Eubacteriales</taxon>
        <taxon>Oscillospiraceae</taxon>
        <taxon>Oscillibacter</taxon>
    </lineage>
</organism>
<dbReference type="Proteomes" id="UP000515960">
    <property type="component" value="Chromosome"/>
</dbReference>
<dbReference type="EMBL" id="CP060490">
    <property type="protein sequence ID" value="QNL45533.1"/>
    <property type="molecule type" value="Genomic_DNA"/>
</dbReference>
<evidence type="ECO:0000313" key="3">
    <source>
        <dbReference type="Proteomes" id="UP000515960"/>
    </source>
</evidence>
<gene>
    <name evidence="2" type="ORF">H8790_05905</name>
</gene>
<proteinExistence type="predicted"/>
<reference evidence="2 3" key="1">
    <citation type="submission" date="2020-08" db="EMBL/GenBank/DDBJ databases">
        <authorList>
            <person name="Liu C."/>
            <person name="Sun Q."/>
        </authorList>
    </citation>
    <scope>NUCLEOTIDE SEQUENCE [LARGE SCALE GENOMIC DNA]</scope>
    <source>
        <strain evidence="2 3">NSJ-62</strain>
    </source>
</reference>
<dbReference type="KEGG" id="ohi:H8790_05905"/>
<protein>
    <submittedName>
        <fullName evidence="2">Stage III sporulation protein AG</fullName>
    </submittedName>
</protein>
<dbReference type="AlphaFoldDB" id="A0A7G9B7K2"/>
<accession>A0A7G9B7K2</accession>